<dbReference type="Gene3D" id="2.40.50.1070">
    <property type="match status" value="1"/>
</dbReference>
<dbReference type="InterPro" id="IPR002792">
    <property type="entry name" value="TRAM_dom"/>
</dbReference>
<evidence type="ECO:0000313" key="8">
    <source>
        <dbReference type="Proteomes" id="UP000199006"/>
    </source>
</evidence>
<dbReference type="PROSITE" id="PS51687">
    <property type="entry name" value="SAM_MT_RNA_M5U"/>
    <property type="match status" value="1"/>
</dbReference>
<dbReference type="InterPro" id="IPR030390">
    <property type="entry name" value="MeTrfase_TrmA_AS"/>
</dbReference>
<sequence length="451" mass="50170">MKKGSILKLKIHDLAHGGDGVARTDSGRTVFISRTVPGDLVEAKVTKIKKNYAFANLKKIIKPAANRIEPPCPVFQTCGGCQLQQLDYQAELELKTNNIKQLVNRIGGINNFKLNPVQAAAAEFRYRNKAQFPLAINKAGKITAGFYQRGSHKVVPYHDCLIQHPLINRILKVTLAELNKAELTVYNEHTLQGLLRHLVIRVGFCTNQALLVLVTNRLEFKEKKAIARSLMKQIPELKGIMQNVNSANTNVIFGQQDLLLAGKAKIKEYIGKTVYSISARSFFQVNTMQAEKLYSKVVSYLEAASAENVIDAFSGTGSIALYLAEKVKQIYAIESLPQAVTDAKFNAELNQIEKIKFIQGQVEKELPALVAENEIDTIIFDPPRKGLAAETLELLKNVNIATLIYISCNPATQARDLAILKTDYNLVEIQPVDLFPQTYHLESIALLKSKK</sequence>
<evidence type="ECO:0000256" key="3">
    <source>
        <dbReference type="ARBA" id="ARBA00022691"/>
    </source>
</evidence>
<feature type="domain" description="TRAM" evidence="6">
    <location>
        <begin position="1"/>
        <end position="59"/>
    </location>
</feature>
<feature type="active site" description="Nucleophile" evidence="4">
    <location>
        <position position="408"/>
    </location>
</feature>
<dbReference type="NCBIfam" id="TIGR00479">
    <property type="entry name" value="rumA"/>
    <property type="match status" value="1"/>
</dbReference>
<dbReference type="Pfam" id="PF01938">
    <property type="entry name" value="TRAM"/>
    <property type="match status" value="1"/>
</dbReference>
<dbReference type="InterPro" id="IPR010280">
    <property type="entry name" value="U5_MeTrfase_fam"/>
</dbReference>
<dbReference type="OrthoDB" id="9804590at2"/>
<proteinExistence type="inferred from homology"/>
<dbReference type="PANTHER" id="PTHR11061:SF30">
    <property type="entry name" value="TRNA (URACIL(54)-C(5))-METHYLTRANSFERASE"/>
    <property type="match status" value="1"/>
</dbReference>
<dbReference type="InterPro" id="IPR012340">
    <property type="entry name" value="NA-bd_OB-fold"/>
</dbReference>
<dbReference type="AlphaFoldDB" id="A0A1I4HC62"/>
<dbReference type="FunFam" id="3.40.50.150:FF:000009">
    <property type="entry name" value="23S rRNA (Uracil(1939)-C(5))-methyltransferase RlmD"/>
    <property type="match status" value="1"/>
</dbReference>
<dbReference type="Gene3D" id="3.40.50.150">
    <property type="entry name" value="Vaccinia Virus protein VP39"/>
    <property type="match status" value="1"/>
</dbReference>
<protein>
    <submittedName>
        <fullName evidence="7">23S rRNA m(5)U-1939 methyltransferase</fullName>
    </submittedName>
</protein>
<dbReference type="STRING" id="29563.SAMN02983006_01028"/>
<feature type="binding site" evidence="4">
    <location>
        <position position="284"/>
    </location>
    <ligand>
        <name>S-adenosyl-L-methionine</name>
        <dbReference type="ChEBI" id="CHEBI:59789"/>
    </ligand>
</feature>
<dbReference type="SUPFAM" id="SSF50249">
    <property type="entry name" value="Nucleic acid-binding proteins"/>
    <property type="match status" value="1"/>
</dbReference>
<accession>A0A1I4HC62</accession>
<comment type="similarity">
    <text evidence="4">Belongs to the class I-like SAM-binding methyltransferase superfamily. RNA M5U methyltransferase family.</text>
</comment>
<keyword evidence="2 4" id="KW-0808">Transferase</keyword>
<feature type="binding site" evidence="4">
    <location>
        <position position="381"/>
    </location>
    <ligand>
        <name>S-adenosyl-L-methionine</name>
        <dbReference type="ChEBI" id="CHEBI:59789"/>
    </ligand>
</feature>
<dbReference type="Pfam" id="PF05958">
    <property type="entry name" value="tRNA_U5-meth_tr"/>
    <property type="match status" value="1"/>
</dbReference>
<dbReference type="PROSITE" id="PS01231">
    <property type="entry name" value="TRMA_2"/>
    <property type="match status" value="1"/>
</dbReference>
<reference evidence="7 8" key="1">
    <citation type="submission" date="2016-10" db="EMBL/GenBank/DDBJ databases">
        <authorList>
            <person name="de Groot N.N."/>
        </authorList>
    </citation>
    <scope>NUCLEOTIDE SEQUENCE [LARGE SCALE GENOMIC DNA]</scope>
    <source>
        <strain evidence="7 8">ATCC 51327</strain>
    </source>
</reference>
<evidence type="ECO:0000256" key="4">
    <source>
        <dbReference type="PROSITE-ProRule" id="PRU01024"/>
    </source>
</evidence>
<keyword evidence="3 4" id="KW-0949">S-adenosyl-L-methionine</keyword>
<feature type="active site" evidence="5">
    <location>
        <position position="408"/>
    </location>
</feature>
<dbReference type="InterPro" id="IPR029063">
    <property type="entry name" value="SAM-dependent_MTases_sf"/>
</dbReference>
<dbReference type="EMBL" id="FOTI01000010">
    <property type="protein sequence ID" value="SFL39036.1"/>
    <property type="molecule type" value="Genomic_DNA"/>
</dbReference>
<name>A0A1I4HC62_9FIRM</name>
<evidence type="ECO:0000256" key="5">
    <source>
        <dbReference type="PROSITE-ProRule" id="PRU10015"/>
    </source>
</evidence>
<dbReference type="PROSITE" id="PS50926">
    <property type="entry name" value="TRAM"/>
    <property type="match status" value="1"/>
</dbReference>
<keyword evidence="8" id="KW-1185">Reference proteome</keyword>
<dbReference type="SUPFAM" id="SSF53335">
    <property type="entry name" value="S-adenosyl-L-methionine-dependent methyltransferases"/>
    <property type="match status" value="1"/>
</dbReference>
<dbReference type="GO" id="GO:0070041">
    <property type="term" value="F:rRNA (uridine-C5-)-methyltransferase activity"/>
    <property type="evidence" value="ECO:0007669"/>
    <property type="project" value="TreeGrafter"/>
</dbReference>
<organism evidence="7 8">
    <name type="scientific">Halanaerobium salsuginis</name>
    <dbReference type="NCBI Taxonomy" id="29563"/>
    <lineage>
        <taxon>Bacteria</taxon>
        <taxon>Bacillati</taxon>
        <taxon>Bacillota</taxon>
        <taxon>Clostridia</taxon>
        <taxon>Halanaerobiales</taxon>
        <taxon>Halanaerobiaceae</taxon>
        <taxon>Halanaerobium</taxon>
    </lineage>
</organism>
<dbReference type="InterPro" id="IPR030391">
    <property type="entry name" value="MeTrfase_TrmA_CS"/>
</dbReference>
<evidence type="ECO:0000256" key="1">
    <source>
        <dbReference type="ARBA" id="ARBA00022603"/>
    </source>
</evidence>
<dbReference type="GO" id="GO:0070475">
    <property type="term" value="P:rRNA base methylation"/>
    <property type="evidence" value="ECO:0007669"/>
    <property type="project" value="TreeGrafter"/>
</dbReference>
<dbReference type="CDD" id="cd02440">
    <property type="entry name" value="AdoMet_MTases"/>
    <property type="match status" value="1"/>
</dbReference>
<dbReference type="PROSITE" id="PS01230">
    <property type="entry name" value="TRMA_1"/>
    <property type="match status" value="1"/>
</dbReference>
<evidence type="ECO:0000313" key="7">
    <source>
        <dbReference type="EMBL" id="SFL39036.1"/>
    </source>
</evidence>
<keyword evidence="1 4" id="KW-0489">Methyltransferase</keyword>
<dbReference type="FunFam" id="2.40.50.1070:FF:000003">
    <property type="entry name" value="23S rRNA (Uracil-5-)-methyltransferase RumA"/>
    <property type="match status" value="1"/>
</dbReference>
<dbReference type="FunFam" id="2.40.50.140:FF:000097">
    <property type="entry name" value="23S rRNA (uracil(1939)-C(5))-methyltransferase RlmD"/>
    <property type="match status" value="1"/>
</dbReference>
<dbReference type="Gene3D" id="2.40.50.140">
    <property type="entry name" value="Nucleic acid-binding proteins"/>
    <property type="match status" value="1"/>
</dbReference>
<gene>
    <name evidence="7" type="ORF">SAMN02983006_01028</name>
</gene>
<evidence type="ECO:0000256" key="2">
    <source>
        <dbReference type="ARBA" id="ARBA00022679"/>
    </source>
</evidence>
<dbReference type="PANTHER" id="PTHR11061">
    <property type="entry name" value="RNA M5U METHYLTRANSFERASE"/>
    <property type="match status" value="1"/>
</dbReference>
<dbReference type="Proteomes" id="UP000199006">
    <property type="component" value="Unassembled WGS sequence"/>
</dbReference>
<feature type="binding site" evidence="4">
    <location>
        <position position="334"/>
    </location>
    <ligand>
        <name>S-adenosyl-L-methionine</name>
        <dbReference type="ChEBI" id="CHEBI:59789"/>
    </ligand>
</feature>
<feature type="binding site" evidence="4">
    <location>
        <position position="313"/>
    </location>
    <ligand>
        <name>S-adenosyl-L-methionine</name>
        <dbReference type="ChEBI" id="CHEBI:59789"/>
    </ligand>
</feature>
<dbReference type="RefSeq" id="WP_089860670.1">
    <property type="nucleotide sequence ID" value="NZ_FOTI01000010.1"/>
</dbReference>
<evidence type="ECO:0000259" key="6">
    <source>
        <dbReference type="PROSITE" id="PS50926"/>
    </source>
</evidence>